<evidence type="ECO:0000256" key="3">
    <source>
        <dbReference type="ARBA" id="ARBA00023180"/>
    </source>
</evidence>
<dbReference type="Pfam" id="PF20067">
    <property type="entry name" value="SSL_N"/>
    <property type="match status" value="1"/>
</dbReference>
<feature type="region of interest" description="Disordered" evidence="4">
    <location>
        <begin position="1"/>
        <end position="63"/>
    </location>
</feature>
<evidence type="ECO:0000256" key="2">
    <source>
        <dbReference type="ARBA" id="ARBA00022553"/>
    </source>
</evidence>
<comment type="similarity">
    <text evidence="1">Belongs to the strictosidine synthase family.</text>
</comment>
<reference evidence="6 7" key="1">
    <citation type="submission" date="2024-06" db="EMBL/GenBank/DDBJ databases">
        <title>The Natural Products Discovery Center: Release of the First 8490 Sequenced Strains for Exploring Actinobacteria Biosynthetic Diversity.</title>
        <authorList>
            <person name="Kalkreuter E."/>
            <person name="Kautsar S.A."/>
            <person name="Yang D."/>
            <person name="Bader C.D."/>
            <person name="Teijaro C.N."/>
            <person name="Fluegel L."/>
            <person name="Davis C.M."/>
            <person name="Simpson J.R."/>
            <person name="Lauterbach L."/>
            <person name="Steele A.D."/>
            <person name="Gui C."/>
            <person name="Meng S."/>
            <person name="Li G."/>
            <person name="Viehrig K."/>
            <person name="Ye F."/>
            <person name="Su P."/>
            <person name="Kiefer A.F."/>
            <person name="Nichols A."/>
            <person name="Cepeda A.J."/>
            <person name="Yan W."/>
            <person name="Fan B."/>
            <person name="Jiang Y."/>
            <person name="Adhikari A."/>
            <person name="Zheng C.-J."/>
            <person name="Schuster L."/>
            <person name="Cowan T.M."/>
            <person name="Smanski M.J."/>
            <person name="Chevrette M.G."/>
            <person name="De Carvalho L.P.S."/>
            <person name="Shen B."/>
        </authorList>
    </citation>
    <scope>NUCLEOTIDE SEQUENCE [LARGE SCALE GENOMIC DNA]</scope>
    <source>
        <strain evidence="6 7">NPDC052347</strain>
    </source>
</reference>
<sequence>MPREPMPGGTPTAKPATESGRKPALRPVRWQPPRSPARARARRSRTPLPPVRRFPLGGRGPEDVRIDARGQVLTGVEDGRVLALDPADGRVRTLADTGGRPLGLCPLPDGDLLVCDAERGLLRLNPGSGRVETVLREAGGRPLGVCSNAVAAPDGAWYLTDATARFPLRHWMGDLLEHSGTGRLIRCEPGGTAEVVLDGLQFANGVALAADGSFLVVAETGSYRLTRLWLTGPRAGRSEVFIDNLPGFPDNLSTGPTGLIWVALAGPREPLLDLLHRTPPALRRAVWSLPSALLPGPRPTAWVIALDAAGRLVHDLQRPGTGYRTVTSAVEHGEHLYLGSLVEPSVGAVRLEPAGRVSAGSSPWPCGTPRR</sequence>
<dbReference type="InterPro" id="IPR018119">
    <property type="entry name" value="Strictosidine_synth_cons-reg"/>
</dbReference>
<proteinExistence type="inferred from homology"/>
<dbReference type="RefSeq" id="WP_364853775.1">
    <property type="nucleotide sequence ID" value="NZ_JBFAUK010000011.1"/>
</dbReference>
<dbReference type="SUPFAM" id="SSF63829">
    <property type="entry name" value="Calcium-dependent phosphotriesterase"/>
    <property type="match status" value="1"/>
</dbReference>
<accession>A0ABV3JYS5</accession>
<organism evidence="6 7">
    <name type="scientific">Streptomyces orinoci</name>
    <name type="common">Streptoverticillium orinoci</name>
    <dbReference type="NCBI Taxonomy" id="67339"/>
    <lineage>
        <taxon>Bacteria</taxon>
        <taxon>Bacillati</taxon>
        <taxon>Actinomycetota</taxon>
        <taxon>Actinomycetes</taxon>
        <taxon>Kitasatosporales</taxon>
        <taxon>Streptomycetaceae</taxon>
        <taxon>Streptomyces</taxon>
    </lineage>
</organism>
<dbReference type="Proteomes" id="UP001552594">
    <property type="component" value="Unassembled WGS sequence"/>
</dbReference>
<evidence type="ECO:0000313" key="7">
    <source>
        <dbReference type="Proteomes" id="UP001552594"/>
    </source>
</evidence>
<protein>
    <submittedName>
        <fullName evidence="6">SMP-30/gluconolactonase/LRE family protein</fullName>
    </submittedName>
</protein>
<gene>
    <name evidence="6" type="ORF">AB0L16_16410</name>
</gene>
<dbReference type="EMBL" id="JBFAUK010000011">
    <property type="protein sequence ID" value="MEV5508041.1"/>
    <property type="molecule type" value="Genomic_DNA"/>
</dbReference>
<dbReference type="Gene3D" id="2.120.10.30">
    <property type="entry name" value="TolB, C-terminal domain"/>
    <property type="match status" value="1"/>
</dbReference>
<dbReference type="InterPro" id="IPR011042">
    <property type="entry name" value="6-blade_b-propeller_TolB-like"/>
</dbReference>
<keyword evidence="2" id="KW-0597">Phosphoprotein</keyword>
<name>A0ABV3JYS5_STRON</name>
<keyword evidence="3" id="KW-0325">Glycoprotein</keyword>
<feature type="domain" description="Strictosidine synthase conserved region" evidence="5">
    <location>
        <begin position="152"/>
        <end position="232"/>
    </location>
</feature>
<comment type="caution">
    <text evidence="6">The sequence shown here is derived from an EMBL/GenBank/DDBJ whole genome shotgun (WGS) entry which is preliminary data.</text>
</comment>
<dbReference type="Pfam" id="PF03088">
    <property type="entry name" value="Str_synth"/>
    <property type="match status" value="1"/>
</dbReference>
<evidence type="ECO:0000313" key="6">
    <source>
        <dbReference type="EMBL" id="MEV5508041.1"/>
    </source>
</evidence>
<evidence type="ECO:0000259" key="5">
    <source>
        <dbReference type="Pfam" id="PF03088"/>
    </source>
</evidence>
<evidence type="ECO:0000256" key="4">
    <source>
        <dbReference type="SAM" id="MobiDB-lite"/>
    </source>
</evidence>
<dbReference type="PANTHER" id="PTHR10426:SF88">
    <property type="entry name" value="ADIPOCYTE PLASMA MEMBRANE-ASSOCIATED PROTEIN HEMOMUCIN-RELATED"/>
    <property type="match status" value="1"/>
</dbReference>
<evidence type="ECO:0000256" key="1">
    <source>
        <dbReference type="ARBA" id="ARBA00009191"/>
    </source>
</evidence>
<keyword evidence="7" id="KW-1185">Reference proteome</keyword>
<dbReference type="PANTHER" id="PTHR10426">
    <property type="entry name" value="STRICTOSIDINE SYNTHASE-RELATED"/>
    <property type="match status" value="1"/>
</dbReference>